<feature type="region of interest" description="Disordered" evidence="8">
    <location>
        <begin position="125"/>
        <end position="174"/>
    </location>
</feature>
<organism evidence="10 11">
    <name type="scientific">Venturia effusa</name>
    <dbReference type="NCBI Taxonomy" id="50376"/>
    <lineage>
        <taxon>Eukaryota</taxon>
        <taxon>Fungi</taxon>
        <taxon>Dikarya</taxon>
        <taxon>Ascomycota</taxon>
        <taxon>Pezizomycotina</taxon>
        <taxon>Dothideomycetes</taxon>
        <taxon>Pleosporomycetidae</taxon>
        <taxon>Venturiales</taxon>
        <taxon>Venturiaceae</taxon>
        <taxon>Venturia</taxon>
    </lineage>
</organism>
<evidence type="ECO:0000256" key="4">
    <source>
        <dbReference type="ARBA" id="ARBA00022801"/>
    </source>
</evidence>
<dbReference type="GO" id="GO:0006518">
    <property type="term" value="P:peptide metabolic process"/>
    <property type="evidence" value="ECO:0007669"/>
    <property type="project" value="TreeGrafter"/>
</dbReference>
<accession>A0A517LEF0</accession>
<evidence type="ECO:0000313" key="10">
    <source>
        <dbReference type="EMBL" id="QDS74010.1"/>
    </source>
</evidence>
<dbReference type="GO" id="GO:0005758">
    <property type="term" value="C:mitochondrial intermembrane space"/>
    <property type="evidence" value="ECO:0007669"/>
    <property type="project" value="TreeGrafter"/>
</dbReference>
<proteinExistence type="inferred from homology"/>
<dbReference type="Gene3D" id="1.20.1050.40">
    <property type="entry name" value="Endopeptidase. Chain P, domain 1"/>
    <property type="match status" value="1"/>
</dbReference>
<dbReference type="FunFam" id="3.40.390.10:FF:000074">
    <property type="entry name" value="Metalloprotease"/>
    <property type="match status" value="1"/>
</dbReference>
<evidence type="ECO:0000256" key="1">
    <source>
        <dbReference type="ARBA" id="ARBA00006040"/>
    </source>
</evidence>
<gene>
    <name evidence="10" type="ORF">FKW77_008858</name>
</gene>
<evidence type="ECO:0000259" key="9">
    <source>
        <dbReference type="Pfam" id="PF01432"/>
    </source>
</evidence>
<evidence type="ECO:0000256" key="3">
    <source>
        <dbReference type="ARBA" id="ARBA00022723"/>
    </source>
</evidence>
<keyword evidence="11" id="KW-1185">Reference proteome</keyword>
<dbReference type="GO" id="GO:0006508">
    <property type="term" value="P:proteolysis"/>
    <property type="evidence" value="ECO:0007669"/>
    <property type="project" value="UniProtKB-KW"/>
</dbReference>
<dbReference type="PANTHER" id="PTHR11804:SF84">
    <property type="entry name" value="SACCHAROLYSIN"/>
    <property type="match status" value="1"/>
</dbReference>
<dbReference type="InterPro" id="IPR024080">
    <property type="entry name" value="Neurolysin/TOP_N"/>
</dbReference>
<dbReference type="Gene3D" id="1.10.1370.10">
    <property type="entry name" value="Neurolysin, domain 3"/>
    <property type="match status" value="1"/>
</dbReference>
<dbReference type="InterPro" id="IPR045090">
    <property type="entry name" value="Pept_M3A_M3B"/>
</dbReference>
<keyword evidence="4 7" id="KW-0378">Hydrolase</keyword>
<feature type="domain" description="Peptidase M3A/M3B catalytic" evidence="9">
    <location>
        <begin position="376"/>
        <end position="837"/>
    </location>
</feature>
<dbReference type="InterPro" id="IPR024077">
    <property type="entry name" value="Neurolysin/TOP_dom2"/>
</dbReference>
<comment type="similarity">
    <text evidence="1 7">Belongs to the peptidase M3 family.</text>
</comment>
<dbReference type="EMBL" id="CP042194">
    <property type="protein sequence ID" value="QDS74010.1"/>
    <property type="molecule type" value="Genomic_DNA"/>
</dbReference>
<keyword evidence="5 7" id="KW-0862">Zinc</keyword>
<dbReference type="PANTHER" id="PTHR11804">
    <property type="entry name" value="PROTEASE M3 THIMET OLIGOPEPTIDASE-RELATED"/>
    <property type="match status" value="1"/>
</dbReference>
<dbReference type="AlphaFoldDB" id="A0A517LEF0"/>
<dbReference type="GO" id="GO:0004222">
    <property type="term" value="F:metalloendopeptidase activity"/>
    <property type="evidence" value="ECO:0007669"/>
    <property type="project" value="InterPro"/>
</dbReference>
<dbReference type="Pfam" id="PF01432">
    <property type="entry name" value="Peptidase_M3"/>
    <property type="match status" value="1"/>
</dbReference>
<evidence type="ECO:0000256" key="5">
    <source>
        <dbReference type="ARBA" id="ARBA00022833"/>
    </source>
</evidence>
<dbReference type="InterPro" id="IPR001567">
    <property type="entry name" value="Pept_M3A_M3B_dom"/>
</dbReference>
<evidence type="ECO:0000256" key="7">
    <source>
        <dbReference type="RuleBase" id="RU003435"/>
    </source>
</evidence>
<comment type="cofactor">
    <cofactor evidence="7">
        <name>Zn(2+)</name>
        <dbReference type="ChEBI" id="CHEBI:29105"/>
    </cofactor>
    <text evidence="7">Binds 1 zinc ion.</text>
</comment>
<keyword evidence="2 7" id="KW-0645">Protease</keyword>
<protein>
    <recommendedName>
        <fullName evidence="9">Peptidase M3A/M3B catalytic domain-containing protein</fullName>
    </recommendedName>
</protein>
<dbReference type="Gene3D" id="3.40.390.10">
    <property type="entry name" value="Collagenase (Catalytic Domain)"/>
    <property type="match status" value="1"/>
</dbReference>
<sequence length="904" mass="103546">MASEPVQGTENGPVEENEILQLVNAGRRHFAEEGKITRGKYFYNGRSQPGTRNAGTRSKYYIYFNKVPSDNTAAPKELRPDPRPQYKRRQQQHQRSTSSVLGVIGEVRPRPAKVWESILDTHKQHVEEEAKRESTEVVEDSRHRRLKERPAEIERPRSQWENSSSSSSEEMEMDATGDLGIRRGTRHSLKLSKVQPDKATFESILVPLANAENAMNLEKQRIVFYKNACPDVNMRDASSKAQVMFDNFALETAMREDLFSTIDALYHGSLDVKGDQESLYYLKKRRQEFLQNGLSLADGPNRLRFRDIKSRLSQLSGIYSKNLGSSNEGTGIWFSLEELNGVPKTVLSQLEQGEGENETKLKVPLSNFLPTLEFATKSATRRQLLTAVENKCVHNLPVLREALVLRDEAARLLGHPNHATSRLEHMMAGSPRVARKNWRLLKIIDGESQDEDGSYFLWDHPYYARQILEKDYAVDHQMISEFFPLRNVMNGLLNTFQTLFGLVFEEIVTQDPSMLWHEDVQLFSVWDEEELGSGFLGYLYLDLFSRDGKRENASCYNLVPGFTREDGSRQYPSTALLCSFTRPASLSSTSHLLQNNDVVTLIHELGHGIHDLVSRTKFSRFHGPDGTVVDFGEAPSQMLESWCWEPTFLKQLSRHYSYASPESLLDWNKKPKIENAIQPPEQIPDELIDRLVRSRYANSALFYLRQVALGTFDMEIHQPQSQEACKNLDIAARYSELRRSIERCGGLEGQGKWGQGVANWGHIMGEYHAGYYSYLFSKVYAADMYSTNFKRDPMNTQEGRRYRRMVLEKGGSQPEMETLVEYLGRQPKMEAFYNEIELISSGIRFAHIQCTCTSTPSILQPKRMLDREYGQQYRDILEMTMIQANIDTLGHDSDVEQLLSIMPL</sequence>
<dbReference type="InterPro" id="IPR024079">
    <property type="entry name" value="MetalloPept_cat_dom_sf"/>
</dbReference>
<dbReference type="Proteomes" id="UP000316270">
    <property type="component" value="Chromosome 10"/>
</dbReference>
<dbReference type="CDD" id="cd06455">
    <property type="entry name" value="M3A_TOP"/>
    <property type="match status" value="1"/>
</dbReference>
<keyword evidence="3 7" id="KW-0479">Metal-binding</keyword>
<dbReference type="OrthoDB" id="534666at2759"/>
<evidence type="ECO:0000313" key="11">
    <source>
        <dbReference type="Proteomes" id="UP000316270"/>
    </source>
</evidence>
<evidence type="ECO:0000256" key="8">
    <source>
        <dbReference type="SAM" id="MobiDB-lite"/>
    </source>
</evidence>
<evidence type="ECO:0000256" key="2">
    <source>
        <dbReference type="ARBA" id="ARBA00022670"/>
    </source>
</evidence>
<dbReference type="SUPFAM" id="SSF55486">
    <property type="entry name" value="Metalloproteases ('zincins'), catalytic domain"/>
    <property type="match status" value="1"/>
</dbReference>
<feature type="region of interest" description="Disordered" evidence="8">
    <location>
        <begin position="70"/>
        <end position="99"/>
    </location>
</feature>
<name>A0A517LEF0_9PEZI</name>
<keyword evidence="6 7" id="KW-0482">Metalloprotease</keyword>
<evidence type="ECO:0000256" key="6">
    <source>
        <dbReference type="ARBA" id="ARBA00023049"/>
    </source>
</evidence>
<reference evidence="10 11" key="1">
    <citation type="submission" date="2019-07" db="EMBL/GenBank/DDBJ databases">
        <title>Finished genome of Venturia effusa.</title>
        <authorList>
            <person name="Young C.A."/>
            <person name="Cox M.P."/>
            <person name="Ganley A.R.D."/>
            <person name="David W.J."/>
        </authorList>
    </citation>
    <scope>NUCLEOTIDE SEQUENCE [LARGE SCALE GENOMIC DNA]</scope>
    <source>
        <strain evidence="11">albino</strain>
    </source>
</reference>
<feature type="compositionally biased region" description="Basic and acidic residues" evidence="8">
    <location>
        <begin position="125"/>
        <end position="158"/>
    </location>
</feature>
<dbReference type="GO" id="GO:0046872">
    <property type="term" value="F:metal ion binding"/>
    <property type="evidence" value="ECO:0007669"/>
    <property type="project" value="UniProtKB-UniRule"/>
</dbReference>